<dbReference type="InterPro" id="IPR039417">
    <property type="entry name" value="Peptidase_C1A_papain-like"/>
</dbReference>
<dbReference type="InterPro" id="IPR000668">
    <property type="entry name" value="Peptidase_C1A_C"/>
</dbReference>
<gene>
    <name evidence="6" type="ORF">CHS0354_012558</name>
</gene>
<dbReference type="Gene3D" id="3.90.70.10">
    <property type="entry name" value="Cysteine proteinases"/>
    <property type="match status" value="1"/>
</dbReference>
<accession>A0AAE0SYG3</accession>
<dbReference type="InterPro" id="IPR038765">
    <property type="entry name" value="Papain-like_cys_pep_sf"/>
</dbReference>
<dbReference type="PANTHER" id="PTHR12411">
    <property type="entry name" value="CYSTEINE PROTEASE FAMILY C1-RELATED"/>
    <property type="match status" value="1"/>
</dbReference>
<evidence type="ECO:0000256" key="4">
    <source>
        <dbReference type="ARBA" id="ARBA00022807"/>
    </source>
</evidence>
<comment type="caution">
    <text evidence="6">The sequence shown here is derived from an EMBL/GenBank/DDBJ whole genome shotgun (WGS) entry which is preliminary data.</text>
</comment>
<evidence type="ECO:0000313" key="6">
    <source>
        <dbReference type="EMBL" id="KAK3599918.1"/>
    </source>
</evidence>
<dbReference type="InterPro" id="IPR025660">
    <property type="entry name" value="Pept_his_AS"/>
</dbReference>
<keyword evidence="4" id="KW-0788">Thiol protease</keyword>
<feature type="domain" description="Peptidase C1A papain C-terminal" evidence="5">
    <location>
        <begin position="121"/>
        <end position="336"/>
    </location>
</feature>
<sequence length="338" mass="38136">MKMNCQNAQILVTYFSFFLAITLQIPDTYLSYITSFNESYVEKSGEAIKTVIDFKKNLEKQNQMTTSHKIPSAHYGVTKFSDLSPAEFRDLYLKDLFSLPNLGARPNSTVTPYSRLKSLNIPDKVDWRNYGNQSIISPVKNQKKCGACWAFSAVETVESMYAKLTGKPPLDLSVQQVIDCASNNNGCDGGDTCRAFDWMKTARPQMVVDAEYPLTDQSNFCKMQPSEFVGIVVTNFTCYRYVGREDYMLQLLASVGPLTVSVDATTWQNYQGGIIQWHCYNYNNHAVQIVGYDISGEIPYYIVRNSWDTDFGHDGYLYIKIGNNVCGIAEEVSTVSVQ</sequence>
<dbReference type="AlphaFoldDB" id="A0AAE0SYG3"/>
<comment type="similarity">
    <text evidence="1">Belongs to the peptidase C1 family.</text>
</comment>
<evidence type="ECO:0000259" key="5">
    <source>
        <dbReference type="SMART" id="SM00645"/>
    </source>
</evidence>
<organism evidence="6 7">
    <name type="scientific">Potamilus streckersoni</name>
    <dbReference type="NCBI Taxonomy" id="2493646"/>
    <lineage>
        <taxon>Eukaryota</taxon>
        <taxon>Metazoa</taxon>
        <taxon>Spiralia</taxon>
        <taxon>Lophotrochozoa</taxon>
        <taxon>Mollusca</taxon>
        <taxon>Bivalvia</taxon>
        <taxon>Autobranchia</taxon>
        <taxon>Heteroconchia</taxon>
        <taxon>Palaeoheterodonta</taxon>
        <taxon>Unionida</taxon>
        <taxon>Unionoidea</taxon>
        <taxon>Unionidae</taxon>
        <taxon>Ambleminae</taxon>
        <taxon>Lampsilini</taxon>
        <taxon>Potamilus</taxon>
    </lineage>
</organism>
<dbReference type="SMART" id="SM00645">
    <property type="entry name" value="Pept_C1"/>
    <property type="match status" value="1"/>
</dbReference>
<dbReference type="InterPro" id="IPR000169">
    <property type="entry name" value="Pept_cys_AS"/>
</dbReference>
<keyword evidence="2" id="KW-0645">Protease</keyword>
<dbReference type="GO" id="GO:0008234">
    <property type="term" value="F:cysteine-type peptidase activity"/>
    <property type="evidence" value="ECO:0007669"/>
    <property type="project" value="UniProtKB-KW"/>
</dbReference>
<dbReference type="Proteomes" id="UP001195483">
    <property type="component" value="Unassembled WGS sequence"/>
</dbReference>
<dbReference type="GO" id="GO:0006508">
    <property type="term" value="P:proteolysis"/>
    <property type="evidence" value="ECO:0007669"/>
    <property type="project" value="UniProtKB-KW"/>
</dbReference>
<reference evidence="6" key="1">
    <citation type="journal article" date="2021" name="Genome Biol. Evol.">
        <title>A High-Quality Reference Genome for a Parasitic Bivalve with Doubly Uniparental Inheritance (Bivalvia: Unionida).</title>
        <authorList>
            <person name="Smith C.H."/>
        </authorList>
    </citation>
    <scope>NUCLEOTIDE SEQUENCE</scope>
    <source>
        <strain evidence="6">CHS0354</strain>
    </source>
</reference>
<keyword evidence="7" id="KW-1185">Reference proteome</keyword>
<keyword evidence="3" id="KW-0378">Hydrolase</keyword>
<name>A0AAE0SYG3_9BIVA</name>
<dbReference type="PROSITE" id="PS00639">
    <property type="entry name" value="THIOL_PROTEASE_HIS"/>
    <property type="match status" value="1"/>
</dbReference>
<dbReference type="InterPro" id="IPR013128">
    <property type="entry name" value="Peptidase_C1A"/>
</dbReference>
<dbReference type="EMBL" id="JAEAOA010000768">
    <property type="protein sequence ID" value="KAK3599918.1"/>
    <property type="molecule type" value="Genomic_DNA"/>
</dbReference>
<reference evidence="6" key="2">
    <citation type="journal article" date="2021" name="Genome Biol. Evol.">
        <title>Developing a high-quality reference genome for a parasitic bivalve with doubly uniparental inheritance (Bivalvia: Unionida).</title>
        <authorList>
            <person name="Smith C.H."/>
        </authorList>
    </citation>
    <scope>NUCLEOTIDE SEQUENCE</scope>
    <source>
        <strain evidence="6">CHS0354</strain>
        <tissue evidence="6">Mantle</tissue>
    </source>
</reference>
<evidence type="ECO:0000256" key="3">
    <source>
        <dbReference type="ARBA" id="ARBA00022801"/>
    </source>
</evidence>
<dbReference type="PRINTS" id="PR00705">
    <property type="entry name" value="PAPAIN"/>
</dbReference>
<dbReference type="SUPFAM" id="SSF54001">
    <property type="entry name" value="Cysteine proteinases"/>
    <property type="match status" value="1"/>
</dbReference>
<dbReference type="PROSITE" id="PS00139">
    <property type="entry name" value="THIOL_PROTEASE_CYS"/>
    <property type="match status" value="1"/>
</dbReference>
<protein>
    <recommendedName>
        <fullName evidence="5">Peptidase C1A papain C-terminal domain-containing protein</fullName>
    </recommendedName>
</protein>
<dbReference type="CDD" id="cd02248">
    <property type="entry name" value="Peptidase_C1A"/>
    <property type="match status" value="1"/>
</dbReference>
<evidence type="ECO:0000313" key="7">
    <source>
        <dbReference type="Proteomes" id="UP001195483"/>
    </source>
</evidence>
<dbReference type="Pfam" id="PF00112">
    <property type="entry name" value="Peptidase_C1"/>
    <property type="match status" value="1"/>
</dbReference>
<evidence type="ECO:0000256" key="1">
    <source>
        <dbReference type="ARBA" id="ARBA00008455"/>
    </source>
</evidence>
<reference evidence="6" key="3">
    <citation type="submission" date="2023-05" db="EMBL/GenBank/DDBJ databases">
        <authorList>
            <person name="Smith C.H."/>
        </authorList>
    </citation>
    <scope>NUCLEOTIDE SEQUENCE</scope>
    <source>
        <strain evidence="6">CHS0354</strain>
        <tissue evidence="6">Mantle</tissue>
    </source>
</reference>
<proteinExistence type="inferred from homology"/>
<evidence type="ECO:0000256" key="2">
    <source>
        <dbReference type="ARBA" id="ARBA00022670"/>
    </source>
</evidence>